<keyword evidence="2" id="KW-1133">Transmembrane helix</keyword>
<keyword evidence="2" id="KW-0472">Membrane</keyword>
<comment type="caution">
    <text evidence="3">The sequence shown here is derived from an EMBL/GenBank/DDBJ whole genome shotgun (WGS) entry which is preliminary data.</text>
</comment>
<keyword evidence="1" id="KW-0175">Coiled coil</keyword>
<dbReference type="Proteomes" id="UP001576776">
    <property type="component" value="Unassembled WGS sequence"/>
</dbReference>
<feature type="coiled-coil region" evidence="1">
    <location>
        <begin position="39"/>
        <end position="66"/>
    </location>
</feature>
<keyword evidence="2" id="KW-0812">Transmembrane</keyword>
<dbReference type="EMBL" id="JBHFNS010000041">
    <property type="protein sequence ID" value="MFB2935481.1"/>
    <property type="molecule type" value="Genomic_DNA"/>
</dbReference>
<reference evidence="3 4" key="1">
    <citation type="submission" date="2024-09" db="EMBL/GenBank/DDBJ databases">
        <title>Floridaenema gen nov. (Aerosakkonemataceae, Aerosakkonematales ord. nov., Cyanobacteria) from benthic tropical and subtropical fresh waters, with the description of four new species.</title>
        <authorList>
            <person name="Moretto J.A."/>
            <person name="Berthold D.E."/>
            <person name="Lefler F.W."/>
            <person name="Huang I.-S."/>
            <person name="Laughinghouse H. IV."/>
        </authorList>
    </citation>
    <scope>NUCLEOTIDE SEQUENCE [LARGE SCALE GENOMIC DNA]</scope>
    <source>
        <strain evidence="3 4">BLCC-F154</strain>
    </source>
</reference>
<evidence type="ECO:0000256" key="1">
    <source>
        <dbReference type="SAM" id="Coils"/>
    </source>
</evidence>
<sequence length="270" mass="30006">MFTKSSSGFNSIVGYSLVILLSMFAIIGLQLPQLNKIINRSKTASIEELKREVTAEKARLDLMQKIPSLGFSNLIADWTLLSFLQYFGDDVARDRTGFELSPNYFEIIVDRDPHFLKSYLFLSTSVSLFGGEPEKAIALMAKGLKSITPEQPGAYYVWRYKGTDELLFLGDTKKAERSFAKAAEWASEFSDPESQNIATISRKTAEFLADDPDITTAQEGAWAMVLVNSLNTGDERTRKRIIERIEAQGGKVIISPEGAVSVKLPKSNSN</sequence>
<evidence type="ECO:0000313" key="3">
    <source>
        <dbReference type="EMBL" id="MFB2935481.1"/>
    </source>
</evidence>
<evidence type="ECO:0000313" key="4">
    <source>
        <dbReference type="Proteomes" id="UP001576776"/>
    </source>
</evidence>
<name>A0ABV4Y9J0_9CYAN</name>
<keyword evidence="4" id="KW-1185">Reference proteome</keyword>
<feature type="transmembrane region" description="Helical" evidence="2">
    <location>
        <begin position="12"/>
        <end position="32"/>
    </location>
</feature>
<accession>A0ABV4Y9J0</accession>
<organism evidence="3 4">
    <name type="scientific">Floridaenema fluviatile BLCC-F154</name>
    <dbReference type="NCBI Taxonomy" id="3153640"/>
    <lineage>
        <taxon>Bacteria</taxon>
        <taxon>Bacillati</taxon>
        <taxon>Cyanobacteriota</taxon>
        <taxon>Cyanophyceae</taxon>
        <taxon>Oscillatoriophycideae</taxon>
        <taxon>Aerosakkonematales</taxon>
        <taxon>Aerosakkonemataceae</taxon>
        <taxon>Floridanema</taxon>
        <taxon>Floridanema fluviatile</taxon>
    </lineage>
</organism>
<protein>
    <submittedName>
        <fullName evidence="3">Uncharacterized protein</fullName>
    </submittedName>
</protein>
<proteinExistence type="predicted"/>
<evidence type="ECO:0000256" key="2">
    <source>
        <dbReference type="SAM" id="Phobius"/>
    </source>
</evidence>
<dbReference type="RefSeq" id="WP_413256996.1">
    <property type="nucleotide sequence ID" value="NZ_JBHFNS010000041.1"/>
</dbReference>
<gene>
    <name evidence="3" type="ORF">ACE1B6_09390</name>
</gene>